<protein>
    <submittedName>
        <fullName evidence="1">Uncharacterized protein</fullName>
    </submittedName>
</protein>
<dbReference type="AlphaFoldDB" id="A0A368STG2"/>
<organism evidence="1">
    <name type="scientific">Setaria italica</name>
    <name type="common">Foxtail millet</name>
    <name type="synonym">Panicum italicum</name>
    <dbReference type="NCBI Taxonomy" id="4555"/>
    <lineage>
        <taxon>Eukaryota</taxon>
        <taxon>Viridiplantae</taxon>
        <taxon>Streptophyta</taxon>
        <taxon>Embryophyta</taxon>
        <taxon>Tracheophyta</taxon>
        <taxon>Spermatophyta</taxon>
        <taxon>Magnoliopsida</taxon>
        <taxon>Liliopsida</taxon>
        <taxon>Poales</taxon>
        <taxon>Poaceae</taxon>
        <taxon>PACMAD clade</taxon>
        <taxon>Panicoideae</taxon>
        <taxon>Panicodae</taxon>
        <taxon>Paniceae</taxon>
        <taxon>Cenchrinae</taxon>
        <taxon>Setaria</taxon>
    </lineage>
</organism>
<accession>A0A368STG2</accession>
<dbReference type="PANTHER" id="PTHR33087">
    <property type="entry name" value="OS07G0539200 PROTEIN"/>
    <property type="match status" value="1"/>
</dbReference>
<evidence type="ECO:0000313" key="1">
    <source>
        <dbReference type="EMBL" id="RCV45689.1"/>
    </source>
</evidence>
<reference evidence="1" key="1">
    <citation type="journal article" date="2012" name="Nat. Biotechnol.">
        <title>Reference genome sequence of the model plant Setaria.</title>
        <authorList>
            <person name="Bennetzen J.L."/>
            <person name="Schmutz J."/>
            <person name="Wang H."/>
            <person name="Percifield R."/>
            <person name="Hawkins J."/>
            <person name="Pontaroli A.C."/>
            <person name="Estep M."/>
            <person name="Feng L."/>
            <person name="Vaughn J.N."/>
            <person name="Grimwood J."/>
            <person name="Jenkins J."/>
            <person name="Barry K."/>
            <person name="Lindquist E."/>
            <person name="Hellsten U."/>
            <person name="Deshpande S."/>
            <person name="Wang X."/>
            <person name="Wu X."/>
            <person name="Mitros T."/>
            <person name="Triplett J."/>
            <person name="Yang X."/>
            <person name="Ye C.Y."/>
            <person name="Mauro-Herrera M."/>
            <person name="Wang L."/>
            <person name="Li P."/>
            <person name="Sharma M."/>
            <person name="Sharma R."/>
            <person name="Ronald P.C."/>
            <person name="Panaud O."/>
            <person name="Kellogg E.A."/>
            <person name="Brutnell T.P."/>
            <person name="Doust A.N."/>
            <person name="Tuskan G.A."/>
            <person name="Rokhsar D."/>
            <person name="Devos K.M."/>
        </authorList>
    </citation>
    <scope>NUCLEOTIDE SEQUENCE [LARGE SCALE GENOMIC DNA]</scope>
    <source>
        <strain evidence="1">Yugu1</strain>
    </source>
</reference>
<name>A0A368STG2_SETIT</name>
<dbReference type="OrthoDB" id="682567at2759"/>
<dbReference type="EMBL" id="CM003536">
    <property type="protein sequence ID" value="RCV45689.1"/>
    <property type="molecule type" value="Genomic_DNA"/>
</dbReference>
<sequence>MESKLIPRAAKRRPDHVTVCVPCSAATREEERMLSLTTLIGVQLDSRAKLSSQVVSISASKLMYRARVYIEGIPEHVQQIETVARLFNAQTFIEEIDNEGKSEQERDCLCLWVWTSNPDGLPKTVTMKVAEPITYPEEYYYQMEGMDLPQTRIGSTEMLDYKVIIHLDRVFDYSPLPSSPSDISAHSGISGLPDDLYDEEWPVKHQFVWHYGVPDDCIVRRRLLVQECLGG</sequence>
<proteinExistence type="predicted"/>
<dbReference type="InterPro" id="IPR053253">
    <property type="entry name" value="Sex_diff_modulator"/>
</dbReference>
<dbReference type="PANTHER" id="PTHR33087:SF40">
    <property type="entry name" value="GENOME ASSEMBLY, CHROMOSOME: II"/>
    <property type="match status" value="1"/>
</dbReference>
<reference evidence="1" key="2">
    <citation type="submission" date="2015-07" db="EMBL/GenBank/DDBJ databases">
        <authorList>
            <person name="Noorani M."/>
        </authorList>
    </citation>
    <scope>NUCLEOTIDE SEQUENCE</scope>
    <source>
        <strain evidence="1">Yugu1</strain>
    </source>
</reference>
<gene>
    <name evidence="1" type="ORF">SETIT_9G473300v2</name>
</gene>